<gene>
    <name evidence="1" type="ORF">PV399_14805</name>
    <name evidence="2" type="ORF">PV666_03930</name>
</gene>
<accession>A0AAP6BA49</accession>
<dbReference type="AlphaFoldDB" id="A0AAP6BA49"/>
<evidence type="ECO:0000313" key="1">
    <source>
        <dbReference type="EMBL" id="MDX2960972.1"/>
    </source>
</evidence>
<comment type="caution">
    <text evidence="1">The sequence shown here is derived from an EMBL/GenBank/DDBJ whole genome shotgun (WGS) entry which is preliminary data.</text>
</comment>
<organism evidence="1 4">
    <name type="scientific">Streptomyces acidiscabies</name>
    <dbReference type="NCBI Taxonomy" id="42234"/>
    <lineage>
        <taxon>Bacteria</taxon>
        <taxon>Bacillati</taxon>
        <taxon>Actinomycetota</taxon>
        <taxon>Actinomycetes</taxon>
        <taxon>Kitasatosporales</taxon>
        <taxon>Streptomycetaceae</taxon>
        <taxon>Streptomyces</taxon>
    </lineage>
</organism>
<name>A0AAP6BA49_9ACTN</name>
<reference evidence="1 3" key="1">
    <citation type="journal article" date="2023" name="Microb. Genom.">
        <title>Mesoterricola silvestris gen. nov., sp. nov., Mesoterricola sediminis sp. nov., Geothrix oryzae sp. nov., Geothrix edaphica sp. nov., Geothrix rubra sp. nov., and Geothrix limicola sp. nov., six novel members of Acidobacteriota isolated from soils.</title>
        <authorList>
            <person name="Weisberg A.J."/>
            <person name="Pearce E."/>
            <person name="Kramer C.G."/>
            <person name="Chang J.H."/>
            <person name="Clarke C.R."/>
        </authorList>
    </citation>
    <scope>NUCLEOTIDE SEQUENCE</scope>
    <source>
        <strain evidence="2 3">NB05-1H</strain>
        <strain evidence="1">NRRL_B-16521</strain>
    </source>
</reference>
<protein>
    <submittedName>
        <fullName evidence="1">Uncharacterized protein</fullName>
    </submittedName>
</protein>
<dbReference type="EMBL" id="JARAWC010000009">
    <property type="protein sequence ID" value="MDX2960972.1"/>
    <property type="molecule type" value="Genomic_DNA"/>
</dbReference>
<evidence type="ECO:0000313" key="2">
    <source>
        <dbReference type="EMBL" id="MDX3017029.1"/>
    </source>
</evidence>
<proteinExistence type="predicted"/>
<evidence type="ECO:0000313" key="3">
    <source>
        <dbReference type="Proteomes" id="UP001272987"/>
    </source>
</evidence>
<dbReference type="EMBL" id="JARAWP010000002">
    <property type="protein sequence ID" value="MDX3017029.1"/>
    <property type="molecule type" value="Genomic_DNA"/>
</dbReference>
<evidence type="ECO:0000313" key="4">
    <source>
        <dbReference type="Proteomes" id="UP001282288"/>
    </source>
</evidence>
<dbReference type="Proteomes" id="UP001282288">
    <property type="component" value="Unassembled WGS sequence"/>
</dbReference>
<dbReference type="RefSeq" id="WP_075661292.1">
    <property type="nucleotide sequence ID" value="NZ_JARAWP010000002.1"/>
</dbReference>
<keyword evidence="3" id="KW-1185">Reference proteome</keyword>
<sequence length="441" mass="49288">MARRRERLGEIYERDFGLTALAERVYDSVARVDEAQVLELAAEVADDCDGEGAIELGADLHCLLESDLPESVMRAAWVAATRQRFDPAYFGVNMRDWIGRLSSLYPFKLRRVRSESAAPQIGELELCEAVVLEIRHSAPELARALTGDGLSASSLESVPEALEKVVGECDGELGFRLFLRVLKVYGVSVSKDQYGRLMELDTRLRYPGPLVYEGLNVKWPPIDTKRREGVGDFGFSELASWFSGEWCDRTMEETVQRAAANDDTADPPGSAAAFLLQDALRFLDSSLPSSVITVLWLAASDRGFNLDRMDLDARDWLETIVEACRERLREAAPSYTLVMQPVQEQLVGPVLREIRDVTPLLANRVVSPGWHEVPGEAVVEALEQVATQVDPDLGYRLLIRILQVLAVPLRAEQYVRYQVLGRQFGYGEFHIGELELLVHHG</sequence>
<dbReference type="Proteomes" id="UP001272987">
    <property type="component" value="Unassembled WGS sequence"/>
</dbReference>